<dbReference type="InterPro" id="IPR007627">
    <property type="entry name" value="RNA_pol_sigma70_r2"/>
</dbReference>
<sequence length="180" mass="20459">MERTLDEMVLVNDIDAILLKTKELCNFKMRGKFTGGMEADDVAQEAMIKVYRFMDMYDPARSKFGTFVDRVVSNVINSMIDRSNTKKNVMVTEAVSIVPTFEQGSVSEQQLLSLTSDEVGYFEVELTMLVDSLGLTTKEKEVFELRCAGYSFVEIAQLTGCSKARISQIWKNIREKYEKA</sequence>
<dbReference type="InterPro" id="IPR014284">
    <property type="entry name" value="RNA_pol_sigma-70_dom"/>
</dbReference>
<dbReference type="SUPFAM" id="SSF88946">
    <property type="entry name" value="Sigma2 domain of RNA polymerase sigma factors"/>
    <property type="match status" value="1"/>
</dbReference>
<proteinExistence type="inferred from homology"/>
<evidence type="ECO:0000256" key="2">
    <source>
        <dbReference type="ARBA" id="ARBA00021245"/>
    </source>
</evidence>
<dbReference type="AlphaFoldDB" id="A0A239CND6"/>
<dbReference type="InterPro" id="IPR013325">
    <property type="entry name" value="RNA_pol_sigma_r2"/>
</dbReference>
<protein>
    <recommendedName>
        <fullName evidence="2">RNA polymerase sigma factor SigS</fullName>
    </recommendedName>
</protein>
<keyword evidence="6" id="KW-1185">Reference proteome</keyword>
<evidence type="ECO:0000313" key="6">
    <source>
        <dbReference type="Proteomes" id="UP000198304"/>
    </source>
</evidence>
<evidence type="ECO:0000313" key="5">
    <source>
        <dbReference type="EMBL" id="SNS21248.1"/>
    </source>
</evidence>
<feature type="domain" description="RNA polymerase sigma-70 region 2" evidence="4">
    <location>
        <begin position="36"/>
        <end position="82"/>
    </location>
</feature>
<evidence type="ECO:0000259" key="4">
    <source>
        <dbReference type="Pfam" id="PF04542"/>
    </source>
</evidence>
<dbReference type="Gene3D" id="1.10.10.10">
    <property type="entry name" value="Winged helix-like DNA-binding domain superfamily/Winged helix DNA-binding domain"/>
    <property type="match status" value="1"/>
</dbReference>
<dbReference type="EMBL" id="FZOJ01000006">
    <property type="protein sequence ID" value="SNS21248.1"/>
    <property type="molecule type" value="Genomic_DNA"/>
</dbReference>
<dbReference type="Gene3D" id="1.10.1740.10">
    <property type="match status" value="1"/>
</dbReference>
<dbReference type="GO" id="GO:0006352">
    <property type="term" value="P:DNA-templated transcription initiation"/>
    <property type="evidence" value="ECO:0007669"/>
    <property type="project" value="InterPro"/>
</dbReference>
<name>A0A239CND6_9FIRM</name>
<dbReference type="GO" id="GO:0003677">
    <property type="term" value="F:DNA binding"/>
    <property type="evidence" value="ECO:0007669"/>
    <property type="project" value="InterPro"/>
</dbReference>
<dbReference type="SUPFAM" id="SSF46894">
    <property type="entry name" value="C-terminal effector domain of the bipartite response regulators"/>
    <property type="match status" value="1"/>
</dbReference>
<evidence type="ECO:0000256" key="1">
    <source>
        <dbReference type="ARBA" id="ARBA00007788"/>
    </source>
</evidence>
<gene>
    <name evidence="5" type="ORF">SAMN05446037_100647</name>
</gene>
<dbReference type="RefSeq" id="WP_176431259.1">
    <property type="nucleotide sequence ID" value="NZ_FZOJ01000006.1"/>
</dbReference>
<dbReference type="NCBIfam" id="TIGR02937">
    <property type="entry name" value="sigma70-ECF"/>
    <property type="match status" value="1"/>
</dbReference>
<dbReference type="Pfam" id="PF04542">
    <property type="entry name" value="Sigma70_r2"/>
    <property type="match status" value="1"/>
</dbReference>
<accession>A0A239CND6</accession>
<dbReference type="Proteomes" id="UP000198304">
    <property type="component" value="Unassembled WGS sequence"/>
</dbReference>
<comment type="similarity">
    <text evidence="1">Belongs to the sigma-70 factor family.</text>
</comment>
<dbReference type="GO" id="GO:0003700">
    <property type="term" value="F:DNA-binding transcription factor activity"/>
    <property type="evidence" value="ECO:0007669"/>
    <property type="project" value="InterPro"/>
</dbReference>
<reference evidence="5 6" key="1">
    <citation type="submission" date="2017-06" db="EMBL/GenBank/DDBJ databases">
        <authorList>
            <person name="Kim H.J."/>
            <person name="Triplett B.A."/>
        </authorList>
    </citation>
    <scope>NUCLEOTIDE SEQUENCE [LARGE SCALE GENOMIC DNA]</scope>
    <source>
        <strain evidence="5 6">SCA</strain>
    </source>
</reference>
<comment type="function">
    <text evidence="3">Sigma factors are initiation factors that promote the attachment of RNA polymerase to specific initiation sites and are then released. Sigma-S contributes to the protection against external stress, thus playing a role in cellular fitness and survival.</text>
</comment>
<evidence type="ECO:0000256" key="3">
    <source>
        <dbReference type="ARBA" id="ARBA00024701"/>
    </source>
</evidence>
<organism evidence="5 6">
    <name type="scientific">Anaerovirgula multivorans</name>
    <dbReference type="NCBI Taxonomy" id="312168"/>
    <lineage>
        <taxon>Bacteria</taxon>
        <taxon>Bacillati</taxon>
        <taxon>Bacillota</taxon>
        <taxon>Clostridia</taxon>
        <taxon>Peptostreptococcales</taxon>
        <taxon>Natronincolaceae</taxon>
        <taxon>Anaerovirgula</taxon>
    </lineage>
</organism>
<dbReference type="InterPro" id="IPR016032">
    <property type="entry name" value="Sig_transdc_resp-reg_C-effctor"/>
</dbReference>
<dbReference type="InterPro" id="IPR036388">
    <property type="entry name" value="WH-like_DNA-bd_sf"/>
</dbReference>